<keyword evidence="2 7" id="KW-0812">Transmembrane</keyword>
<feature type="transmembrane region" description="Helical" evidence="7">
    <location>
        <begin position="161"/>
        <end position="192"/>
    </location>
</feature>
<keyword evidence="4 7" id="KW-0472">Membrane</keyword>
<evidence type="ECO:0000313" key="8">
    <source>
        <dbReference type="EMBL" id="KIZ05617.1"/>
    </source>
</evidence>
<evidence type="ECO:0000256" key="1">
    <source>
        <dbReference type="ARBA" id="ARBA00004141"/>
    </source>
</evidence>
<dbReference type="OrthoDB" id="4829at2759"/>
<dbReference type="RefSeq" id="XP_013904636.1">
    <property type="nucleotide sequence ID" value="XM_014049182.1"/>
</dbReference>
<dbReference type="KEGG" id="mng:MNEG_2339"/>
<evidence type="ECO:0000256" key="7">
    <source>
        <dbReference type="SAM" id="Phobius"/>
    </source>
</evidence>
<evidence type="ECO:0000313" key="9">
    <source>
        <dbReference type="Proteomes" id="UP000054498"/>
    </source>
</evidence>
<evidence type="ECO:0000256" key="4">
    <source>
        <dbReference type="ARBA" id="ARBA00023136"/>
    </source>
</evidence>
<reference evidence="8 9" key="1">
    <citation type="journal article" date="2013" name="BMC Genomics">
        <title>Reconstruction of the lipid metabolism for the microalga Monoraphidium neglectum from its genome sequence reveals characteristics suitable for biofuel production.</title>
        <authorList>
            <person name="Bogen C."/>
            <person name="Al-Dilaimi A."/>
            <person name="Albersmeier A."/>
            <person name="Wichmann J."/>
            <person name="Grundmann M."/>
            <person name="Rupp O."/>
            <person name="Lauersen K.J."/>
            <person name="Blifernez-Klassen O."/>
            <person name="Kalinowski J."/>
            <person name="Goesmann A."/>
            <person name="Mussgnug J.H."/>
            <person name="Kruse O."/>
        </authorList>
    </citation>
    <scope>NUCLEOTIDE SEQUENCE [LARGE SCALE GENOMIC DNA]</scope>
    <source>
        <strain evidence="8 9">SAG 48.87</strain>
    </source>
</reference>
<proteinExistence type="inferred from homology"/>
<accession>A0A0D2MZA2</accession>
<evidence type="ECO:0000256" key="2">
    <source>
        <dbReference type="ARBA" id="ARBA00022692"/>
    </source>
</evidence>
<dbReference type="PANTHER" id="PTHR30520">
    <property type="entry name" value="FORMATE TRANSPORTER-RELATED"/>
    <property type="match status" value="1"/>
</dbReference>
<evidence type="ECO:0000256" key="3">
    <source>
        <dbReference type="ARBA" id="ARBA00022989"/>
    </source>
</evidence>
<feature type="transmembrane region" description="Helical" evidence="7">
    <location>
        <begin position="86"/>
        <end position="109"/>
    </location>
</feature>
<dbReference type="Pfam" id="PF01226">
    <property type="entry name" value="Form_Nir_trans"/>
    <property type="match status" value="1"/>
</dbReference>
<dbReference type="AlphaFoldDB" id="A0A0D2MZA2"/>
<evidence type="ECO:0000256" key="6">
    <source>
        <dbReference type="SAM" id="MobiDB-lite"/>
    </source>
</evidence>
<comment type="subcellular location">
    <subcellularLocation>
        <location evidence="1">Membrane</location>
        <topology evidence="1">Multi-pass membrane protein</topology>
    </subcellularLocation>
</comment>
<feature type="transmembrane region" description="Helical" evidence="7">
    <location>
        <begin position="212"/>
        <end position="230"/>
    </location>
</feature>
<keyword evidence="3 7" id="KW-1133">Transmembrane helix</keyword>
<keyword evidence="9" id="KW-1185">Reference proteome</keyword>
<dbReference type="EMBL" id="KK100481">
    <property type="protein sequence ID" value="KIZ05617.1"/>
    <property type="molecule type" value="Genomic_DNA"/>
</dbReference>
<dbReference type="Proteomes" id="UP000054498">
    <property type="component" value="Unassembled WGS sequence"/>
</dbReference>
<sequence>MLKLVMLAVIAGCYVGFGFSITLLIGGNIGMDILQQRPGLFNLVLGYPTAFTFIFICGGELFSSNCAYMATAWWEGRATALDCIRLWVTSWVGNFVGTATFVALMVVSGAFDGRDAYTIFLGTRKAHHSFGGCFVLGVLCNWLVCIASWQANAARDMTGKFFAICLPVSAFVMLGCEHVVADMYLLPLAIALGHPSLTAYDLAVGTLLPTTLGNWFGGAVCVATVYALAYGTPNKTVTEWAARKGTSASPARGPTNGDDFAPQLGA</sequence>
<dbReference type="InterPro" id="IPR000292">
    <property type="entry name" value="For/NO2_transpt"/>
</dbReference>
<name>A0A0D2MZA2_9CHLO</name>
<dbReference type="GeneID" id="25735217"/>
<evidence type="ECO:0000256" key="5">
    <source>
        <dbReference type="ARBA" id="ARBA00049660"/>
    </source>
</evidence>
<feature type="region of interest" description="Disordered" evidence="6">
    <location>
        <begin position="243"/>
        <end position="266"/>
    </location>
</feature>
<dbReference type="PANTHER" id="PTHR30520:SF6">
    <property type="entry name" value="FORMATE_NITRATE FAMILY TRANSPORTER (EUROFUNG)"/>
    <property type="match status" value="1"/>
</dbReference>
<dbReference type="GO" id="GO:0015499">
    <property type="term" value="F:formate transmembrane transporter activity"/>
    <property type="evidence" value="ECO:0007669"/>
    <property type="project" value="TreeGrafter"/>
</dbReference>
<dbReference type="STRING" id="145388.A0A0D2MZA2"/>
<dbReference type="GO" id="GO:0005886">
    <property type="term" value="C:plasma membrane"/>
    <property type="evidence" value="ECO:0007669"/>
    <property type="project" value="TreeGrafter"/>
</dbReference>
<gene>
    <name evidence="8" type="ORF">MNEG_2339</name>
</gene>
<feature type="transmembrane region" description="Helical" evidence="7">
    <location>
        <begin position="50"/>
        <end position="74"/>
    </location>
</feature>
<dbReference type="Gene3D" id="1.20.1080.10">
    <property type="entry name" value="Glycerol uptake facilitator protein"/>
    <property type="match status" value="1"/>
</dbReference>
<dbReference type="InterPro" id="IPR023271">
    <property type="entry name" value="Aquaporin-like"/>
</dbReference>
<comment type="similarity">
    <text evidence="5">Belongs to the FNT transporter (TC 1.A.16) family.</text>
</comment>
<feature type="transmembrane region" description="Helical" evidence="7">
    <location>
        <begin position="7"/>
        <end position="30"/>
    </location>
</feature>
<organism evidence="8 9">
    <name type="scientific">Monoraphidium neglectum</name>
    <dbReference type="NCBI Taxonomy" id="145388"/>
    <lineage>
        <taxon>Eukaryota</taxon>
        <taxon>Viridiplantae</taxon>
        <taxon>Chlorophyta</taxon>
        <taxon>core chlorophytes</taxon>
        <taxon>Chlorophyceae</taxon>
        <taxon>CS clade</taxon>
        <taxon>Sphaeropleales</taxon>
        <taxon>Selenastraceae</taxon>
        <taxon>Monoraphidium</taxon>
    </lineage>
</organism>
<protein>
    <submittedName>
        <fullName evidence="8">Putative transporter yrhG</fullName>
    </submittedName>
</protein>
<feature type="transmembrane region" description="Helical" evidence="7">
    <location>
        <begin position="129"/>
        <end position="149"/>
    </location>
</feature>